<evidence type="ECO:0000313" key="4">
    <source>
        <dbReference type="Proteomes" id="UP000289506"/>
    </source>
</evidence>
<dbReference type="Pfam" id="PF04556">
    <property type="entry name" value="DpnII"/>
    <property type="match status" value="1"/>
</dbReference>
<dbReference type="GO" id="GO:0003677">
    <property type="term" value="F:DNA binding"/>
    <property type="evidence" value="ECO:0007669"/>
    <property type="project" value="UniProtKB-UniRule"/>
</dbReference>
<evidence type="ECO:0000256" key="1">
    <source>
        <dbReference type="PIRNR" id="PIRNR016080"/>
    </source>
</evidence>
<gene>
    <name evidence="3" type="primary">dpnB</name>
    <name evidence="3" type="ORF">NCTC10142_00614</name>
</gene>
<dbReference type="Proteomes" id="UP000289506">
    <property type="component" value="Plasmid 13"/>
</dbReference>
<dbReference type="InterPro" id="IPR007637">
    <property type="entry name" value="Restrct_endonuc_II_DpnII-like"/>
</dbReference>
<dbReference type="EMBL" id="LR214986">
    <property type="protein sequence ID" value="VEU64850.1"/>
    <property type="molecule type" value="Genomic_DNA"/>
</dbReference>
<comment type="function">
    <text evidence="1">A P subtype restriction enzyme that recognizes the double-stranded unmethylated sequence 5'-GATC-3'.</text>
</comment>
<dbReference type="InterPro" id="IPR021191">
    <property type="entry name" value="Restrct_endonuc_II_DpnII"/>
</dbReference>
<dbReference type="AlphaFoldDB" id="A0A449AIP4"/>
<proteinExistence type="inferred from homology"/>
<protein>
    <recommendedName>
        <fullName evidence="1">Type-2 restriction enzyme</fullName>
        <ecNumber evidence="1">3.1.21.4</ecNumber>
    </recommendedName>
</protein>
<organism evidence="3 4">
    <name type="scientific">Mycoplasmopsis cynos</name>
    <dbReference type="NCBI Taxonomy" id="171284"/>
    <lineage>
        <taxon>Bacteria</taxon>
        <taxon>Bacillati</taxon>
        <taxon>Mycoplasmatota</taxon>
        <taxon>Mycoplasmoidales</taxon>
        <taxon>Metamycoplasmataceae</taxon>
        <taxon>Mycoplasmopsis</taxon>
    </lineage>
</organism>
<keyword evidence="1" id="KW-0255">Endonuclease</keyword>
<keyword evidence="3" id="KW-0614">Plasmid</keyword>
<evidence type="ECO:0000259" key="2">
    <source>
        <dbReference type="Pfam" id="PF04556"/>
    </source>
</evidence>
<dbReference type="PIRSF" id="PIRSF016080">
    <property type="entry name" value="Restrict_endonuc_II_DpmII"/>
    <property type="match status" value="1"/>
</dbReference>
<dbReference type="RefSeq" id="WP_129720691.1">
    <property type="nucleotide sequence ID" value="NZ_CP141044.1"/>
</dbReference>
<feature type="domain" description="Restriction endonuclease type II DpnII-like" evidence="2">
    <location>
        <begin position="9"/>
        <end position="297"/>
    </location>
</feature>
<keyword evidence="1" id="KW-0680">Restriction system</keyword>
<sequence>MENNSDIVKIFVDSLLTTNRGYSFFVNWNNIKEATENSIELHAMDSLIKCNDFKTKFYELLDKLPEVITTFPLLFALSKAERDKLKRGKMELEIADHIKGVCEKFKFDIEKAKKRLDDDEKEQYYNFFVNMGLKNLFDSIIEKSVTDYVIGVLVGLDSNGRKNRSGTAFEDLCEKVISPICSENEITLLIQKQFKVLEEYGIKVDEDIANRKADFILIKDKVVLNIEANYYFAAGSKPEEIVDSYINRNSDLNNNKINFALITDGNCWDNEDKNQLNKAFRYISLMNYKMAESGYLKSRIKEIFDLK</sequence>
<dbReference type="GO" id="GO:0009307">
    <property type="term" value="P:DNA restriction-modification system"/>
    <property type="evidence" value="ECO:0007669"/>
    <property type="project" value="UniProtKB-UniRule"/>
</dbReference>
<keyword evidence="1 3" id="KW-0378">Hydrolase</keyword>
<comment type="similarity">
    <text evidence="1">Belongs to the DpnII type II restriction endonuclease family.</text>
</comment>
<dbReference type="GO" id="GO:0009036">
    <property type="term" value="F:type II site-specific deoxyribonuclease activity"/>
    <property type="evidence" value="ECO:0007669"/>
    <property type="project" value="UniProtKB-UniRule"/>
</dbReference>
<reference evidence="3 4" key="1">
    <citation type="submission" date="2019-01" db="EMBL/GenBank/DDBJ databases">
        <authorList>
            <consortium name="Pathogen Informatics"/>
        </authorList>
    </citation>
    <scope>NUCLEOTIDE SEQUENCE [LARGE SCALE GENOMIC DNA]</scope>
    <source>
        <strain evidence="3 4">NCTC10142</strain>
        <plasmid evidence="4">13</plasmid>
    </source>
</reference>
<accession>A0A449AIP4</accession>
<comment type="catalytic activity">
    <reaction evidence="1">
        <text>Endonucleolytic cleavage of DNA to give specific double-stranded fragments with terminal 5'-phosphates.</text>
        <dbReference type="EC" id="3.1.21.4"/>
    </reaction>
</comment>
<dbReference type="EC" id="3.1.21.4" evidence="1"/>
<dbReference type="REBASE" id="298564">
    <property type="entry name" value="Mcy10142IP"/>
</dbReference>
<keyword evidence="1" id="KW-0540">Nuclease</keyword>
<name>A0A449AIP4_9BACT</name>
<geneLocation type="plasmid" evidence="3 4">
    <name>13</name>
</geneLocation>
<evidence type="ECO:0000313" key="3">
    <source>
        <dbReference type="EMBL" id="VEU64850.1"/>
    </source>
</evidence>